<evidence type="ECO:0000313" key="2">
    <source>
        <dbReference type="Proteomes" id="UP000286235"/>
    </source>
</evidence>
<comment type="caution">
    <text evidence="1">The sequence shown here is derived from an EMBL/GenBank/DDBJ whole genome shotgun (WGS) entry which is preliminary data.</text>
</comment>
<keyword evidence="2" id="KW-1185">Reference proteome</keyword>
<reference evidence="1 2" key="1">
    <citation type="submission" date="2013-12" db="EMBL/GenBank/DDBJ databases">
        <title>Genome and proteome characterization of Caldibacillus debilis GB1 derived from a cellulolytic aero-tolerant co-culture.</title>
        <authorList>
            <person name="Wushke S.T."/>
            <person name="Zhang X."/>
            <person name="Fristensky B."/>
            <person name="Wilkins J.A."/>
            <person name="Levin D.B."/>
            <person name="Sparling R."/>
        </authorList>
    </citation>
    <scope>NUCLEOTIDE SEQUENCE [LARGE SCALE GENOMIC DNA]</scope>
    <source>
        <strain evidence="1 2">GB1</strain>
    </source>
</reference>
<dbReference type="EMBL" id="AZRV01000005">
    <property type="protein sequence ID" value="RKO63651.1"/>
    <property type="molecule type" value="Genomic_DNA"/>
</dbReference>
<organism evidence="1 2">
    <name type="scientific">Caldibacillus debilis GB1</name>
    <dbReference type="NCBI Taxonomy" id="1339248"/>
    <lineage>
        <taxon>Bacteria</taxon>
        <taxon>Bacillati</taxon>
        <taxon>Bacillota</taxon>
        <taxon>Bacilli</taxon>
        <taxon>Bacillales</taxon>
        <taxon>Bacillaceae</taxon>
        <taxon>Caldibacillus</taxon>
    </lineage>
</organism>
<proteinExistence type="predicted"/>
<protein>
    <submittedName>
        <fullName evidence="1">Uncharacterized protein</fullName>
    </submittedName>
</protein>
<gene>
    <name evidence="1" type="ORF">Cdeb_02721</name>
</gene>
<dbReference type="Proteomes" id="UP000286235">
    <property type="component" value="Unassembled WGS sequence"/>
</dbReference>
<dbReference type="AlphaFoldDB" id="A0A420VJ03"/>
<accession>A0A420VJ03</accession>
<evidence type="ECO:0000313" key="1">
    <source>
        <dbReference type="EMBL" id="RKO63651.1"/>
    </source>
</evidence>
<name>A0A420VJ03_9BACI</name>
<sequence length="183" mass="20735">MEGGRAPEGLLTVPFLFREGVLAPKGDCPVPAEDSRVVNRLAAGSYPFREDASKGRKRSGRGIYPLWLEFSFWGTMPEIFVSRAVFEGLNVAARKRPLFLPEGLSAARNLTRAFSLFSVGIFCRKGWRCLKILLLTGISFFRSEFLRPVRAAFRKFSFRIEPVFLFRSAIFQTVVFSPLRAYI</sequence>